<comment type="caution">
    <text evidence="1">The sequence shown here is derived from an EMBL/GenBank/DDBJ whole genome shotgun (WGS) entry which is preliminary data.</text>
</comment>
<evidence type="ECO:0000313" key="2">
    <source>
        <dbReference type="Proteomes" id="UP001175226"/>
    </source>
</evidence>
<proteinExistence type="predicted"/>
<organism evidence="1 2">
    <name type="scientific">Armillaria borealis</name>
    <dbReference type="NCBI Taxonomy" id="47425"/>
    <lineage>
        <taxon>Eukaryota</taxon>
        <taxon>Fungi</taxon>
        <taxon>Dikarya</taxon>
        <taxon>Basidiomycota</taxon>
        <taxon>Agaricomycotina</taxon>
        <taxon>Agaricomycetes</taxon>
        <taxon>Agaricomycetidae</taxon>
        <taxon>Agaricales</taxon>
        <taxon>Marasmiineae</taxon>
        <taxon>Physalacriaceae</taxon>
        <taxon>Armillaria</taxon>
    </lineage>
</organism>
<accession>A0AA39MHP9</accession>
<dbReference type="Proteomes" id="UP001175226">
    <property type="component" value="Unassembled WGS sequence"/>
</dbReference>
<dbReference type="EMBL" id="JAUEPT010000076">
    <property type="protein sequence ID" value="KAK0433865.1"/>
    <property type="molecule type" value="Genomic_DNA"/>
</dbReference>
<dbReference type="AlphaFoldDB" id="A0AA39MHP9"/>
<reference evidence="1" key="1">
    <citation type="submission" date="2023-06" db="EMBL/GenBank/DDBJ databases">
        <authorList>
            <consortium name="Lawrence Berkeley National Laboratory"/>
            <person name="Ahrendt S."/>
            <person name="Sahu N."/>
            <person name="Indic B."/>
            <person name="Wong-Bajracharya J."/>
            <person name="Merenyi Z."/>
            <person name="Ke H.-M."/>
            <person name="Monk M."/>
            <person name="Kocsube S."/>
            <person name="Drula E."/>
            <person name="Lipzen A."/>
            <person name="Balint B."/>
            <person name="Henrissat B."/>
            <person name="Andreopoulos B."/>
            <person name="Martin F.M."/>
            <person name="Harder C.B."/>
            <person name="Rigling D."/>
            <person name="Ford K.L."/>
            <person name="Foster G.D."/>
            <person name="Pangilinan J."/>
            <person name="Papanicolaou A."/>
            <person name="Barry K."/>
            <person name="LaButti K."/>
            <person name="Viragh M."/>
            <person name="Koriabine M."/>
            <person name="Yan M."/>
            <person name="Riley R."/>
            <person name="Champramary S."/>
            <person name="Plett K.L."/>
            <person name="Tsai I.J."/>
            <person name="Slot J."/>
            <person name="Sipos G."/>
            <person name="Plett J."/>
            <person name="Nagy L.G."/>
            <person name="Grigoriev I.V."/>
        </authorList>
    </citation>
    <scope>NUCLEOTIDE SEQUENCE</scope>
    <source>
        <strain evidence="1">FPL87.14</strain>
    </source>
</reference>
<protein>
    <submittedName>
        <fullName evidence="1">Uncharacterized protein</fullName>
    </submittedName>
</protein>
<keyword evidence="2" id="KW-1185">Reference proteome</keyword>
<sequence length="279" mass="30851">MSSSFYNLADDVYHRISLRSQHSSSLTTEHRHLSSPRSCLLNFADLQTVLHLAHRTRHAHRLASCWLADSPLPLKSETTFFGSPVSQIKFVPGRQHKWVLTASKGIWSILTIWDITLQQKCSEWSPEGAIFTRVQLNADPESEAGVAVSLSERIVLPRLDDNGTLHEISFIDTDLRPVTLSGAVMALDDGISQALVYNWKTDECAYIDDVGDNQHDHCLRVVFTPPTILVLRACSISLYTASPTCIATPSFGQVDGASAPPTSILIRSQSNNPWVSDLS</sequence>
<name>A0AA39MHP9_9AGAR</name>
<gene>
    <name evidence="1" type="ORF">EV421DRAFT_1993882</name>
</gene>
<evidence type="ECO:0000313" key="1">
    <source>
        <dbReference type="EMBL" id="KAK0433865.1"/>
    </source>
</evidence>